<evidence type="ECO:0000256" key="1">
    <source>
        <dbReference type="SAM" id="Phobius"/>
    </source>
</evidence>
<proteinExistence type="predicted"/>
<feature type="transmembrane region" description="Helical" evidence="1">
    <location>
        <begin position="269"/>
        <end position="291"/>
    </location>
</feature>
<name>A0ABS5H3V3_9BURK</name>
<dbReference type="EMBL" id="JAGSPK010000004">
    <property type="protein sequence ID" value="MBR7793493.1"/>
    <property type="molecule type" value="Genomic_DNA"/>
</dbReference>
<keyword evidence="1" id="KW-0812">Transmembrane</keyword>
<dbReference type="Proteomes" id="UP000682982">
    <property type="component" value="Unassembled WGS sequence"/>
</dbReference>
<sequence>MTDNKNDELTEQEFKFFLVKLSLVVKSKDFLKNLPRSESLLIELVRHLESFFSKTERPIPFHTNSSRAIKQFWFKPGPTKNELNIADLNDFRELLGHIYCAYKECVVFDPTAEISNDIDKIVLQLIENKEYDWSSLKKTHDHFELMILRDLVGRYRSFDDAASKVDSLNTTIMQQDVKVSSCNNILTGLERRISELKSGIAFVELTKAFIALRRKKGLQWRITFAICILIFATLLGIPTYLHFGDALQVYDFVQSNDGTVKAEFNWFKYAYHVWPFVAVEFFLIYGFRIVYSNLKSTDAQITQLEIRIALCQFIDGYKTFVNNSHDKQPIEKFESLVFSGLTMDASDIPTTFDGLDQVSKIVAAFKSSKS</sequence>
<gene>
    <name evidence="2" type="ORF">KDM87_12875</name>
</gene>
<reference evidence="2 3" key="1">
    <citation type="submission" date="2021-04" db="EMBL/GenBank/DDBJ databases">
        <title>novel species isolated from subtropical streams in China.</title>
        <authorList>
            <person name="Lu H."/>
        </authorList>
    </citation>
    <scope>NUCLEOTIDE SEQUENCE [LARGE SCALE GENOMIC DNA]</scope>
    <source>
        <strain evidence="2 3">FT147W</strain>
    </source>
</reference>
<accession>A0ABS5H3V3</accession>
<evidence type="ECO:0000313" key="2">
    <source>
        <dbReference type="EMBL" id="MBR7793493.1"/>
    </source>
</evidence>
<keyword evidence="1" id="KW-1133">Transmembrane helix</keyword>
<protein>
    <submittedName>
        <fullName evidence="2">Uncharacterized protein</fullName>
    </submittedName>
</protein>
<keyword evidence="1" id="KW-0472">Membrane</keyword>
<keyword evidence="3" id="KW-1185">Reference proteome</keyword>
<feature type="transmembrane region" description="Helical" evidence="1">
    <location>
        <begin position="222"/>
        <end position="243"/>
    </location>
</feature>
<comment type="caution">
    <text evidence="2">The sequence shown here is derived from an EMBL/GenBank/DDBJ whole genome shotgun (WGS) entry which is preliminary data.</text>
</comment>
<organism evidence="2 3">
    <name type="scientific">Undibacterium rivi</name>
    <dbReference type="NCBI Taxonomy" id="2828729"/>
    <lineage>
        <taxon>Bacteria</taxon>
        <taxon>Pseudomonadati</taxon>
        <taxon>Pseudomonadota</taxon>
        <taxon>Betaproteobacteria</taxon>
        <taxon>Burkholderiales</taxon>
        <taxon>Oxalobacteraceae</taxon>
        <taxon>Undibacterium</taxon>
    </lineage>
</organism>
<dbReference type="RefSeq" id="WP_212679456.1">
    <property type="nucleotide sequence ID" value="NZ_JAGSPK010000004.1"/>
</dbReference>
<evidence type="ECO:0000313" key="3">
    <source>
        <dbReference type="Proteomes" id="UP000682982"/>
    </source>
</evidence>